<feature type="domain" description="Peptidase M14" evidence="17">
    <location>
        <begin position="122"/>
        <end position="429"/>
    </location>
</feature>
<keyword evidence="19" id="KW-1185">Reference proteome</keyword>
<dbReference type="PROSITE" id="PS52035">
    <property type="entry name" value="PEPTIDASE_M14"/>
    <property type="match status" value="1"/>
</dbReference>
<evidence type="ECO:0000259" key="17">
    <source>
        <dbReference type="PROSITE" id="PS52035"/>
    </source>
</evidence>
<dbReference type="InterPro" id="IPR033810">
    <property type="entry name" value="Carboxypeptidase_T"/>
</dbReference>
<feature type="compositionally biased region" description="Low complexity" evidence="15">
    <location>
        <begin position="22"/>
        <end position="39"/>
    </location>
</feature>
<sequence length="1040" mass="112218">MRRLLSGSVVAVAVAALGVGLAPPSSTSPPAAAPSAPRADQPLDAYTATDVDADQLRTLARQGYDLHEAHPTGDTTRVDLVLTRDEAKRLRGQGIDVRLARVKGGQTVRQFAAAQAEFGYTVWKSYDEPGGYHDQLTTVARQYPGVTKLVKLGTTYQGRDILALKMTQGARGQKDGSRPAAIFSATQHAREWIAPEMVRRLMYTYLERWKADHEPTKKLLQSTELWFVPVMNPDGYEYTFTDERLWRKNLRDNNGDGITQVGDGVDPNRNYPSHWGYDNEGSSDIPSSETYRGPSPASEPETRAGIKLFDTAKAEFMVNYHSNGEWLLYNDGWQIGTPTADDPIYHALSGNLDEPAIDGYHPGLSSDVLYITNGEIDGYAQEATGTLAWTPELSPGCPGCGFVFPDDEQLVAAEFERNRPFAESVAESAADPDDPKSVLGIKTKPFHLDTEDSYKSGLPAVNLSFEKSYGDPQPVAVLARRSLGAVTAKWKINGGPTQSGPTTEWTGGERFGMTSTHYHQVRGTVTGTDPGDTVEVWFEGGGQSSESFTYEAVSESGNRVLVVAAEDYTGASPNQAPGPHYLDYYLDALDANGEDADVYDVDAEGRTAPDALGVLGHYDAAVWYTGDDVVTRTAGRGAGNADRLALDQMLEFRAYMNEGGKVLYTGDWAGEQYTANVGNQFYDPQGEIACNPLPAGIDSRRCLLLRGSGDGTNDVLQYWFGAYLAIQGDGHDDAGDVHDVAGIADPFAGASWAMNGPESADNQDATSSFVSTSGILPVEEFPQFESWPSARWDKPGGPFDPHTGEQYAYSQLADVSYKRLTRTVDVPAGGGTLDFWTSYDTEVDWDYVFVEARTPGGDDWTTLPDANGHTTQATGESCAAGWRELHPQLDHYQTYDAGTETCTPTGTTGAWHAASGNSGGWQEWSVDLAEWADTGSVEVSITYASDWATQNLGTFVDDVTLPDGSSTSFESGLEGWTVSGAPPGSAANGNDWIVTDASGFPVGATISTPDSLLLGFGFEGIATPSERNEVMGRALEHLLD</sequence>
<feature type="compositionally biased region" description="Polar residues" evidence="15">
    <location>
        <begin position="280"/>
        <end position="290"/>
    </location>
</feature>
<evidence type="ECO:0000313" key="18">
    <source>
        <dbReference type="EMBL" id="TGN63893.1"/>
    </source>
</evidence>
<dbReference type="GO" id="GO:0005615">
    <property type="term" value="C:extracellular space"/>
    <property type="evidence" value="ECO:0007669"/>
    <property type="project" value="TreeGrafter"/>
</dbReference>
<dbReference type="Gene3D" id="3.40.630.10">
    <property type="entry name" value="Zn peptidases"/>
    <property type="match status" value="1"/>
</dbReference>
<keyword evidence="5" id="KW-0479">Metal-binding</keyword>
<evidence type="ECO:0000256" key="5">
    <source>
        <dbReference type="ARBA" id="ARBA00022723"/>
    </source>
</evidence>
<dbReference type="SUPFAM" id="SSF53187">
    <property type="entry name" value="Zn-dependent exopeptidases"/>
    <property type="match status" value="1"/>
</dbReference>
<dbReference type="Proteomes" id="UP000297496">
    <property type="component" value="Unassembled WGS sequence"/>
</dbReference>
<dbReference type="OrthoDB" id="5240362at2"/>
<dbReference type="RefSeq" id="WP_135838425.1">
    <property type="nucleotide sequence ID" value="NZ_SRRO01000001.1"/>
</dbReference>
<evidence type="ECO:0000256" key="16">
    <source>
        <dbReference type="SAM" id="SignalP"/>
    </source>
</evidence>
<feature type="chain" id="PRO_5039179770" description="Zinc carboxypeptidase" evidence="16">
    <location>
        <begin position="23"/>
        <end position="1040"/>
    </location>
</feature>
<evidence type="ECO:0000256" key="13">
    <source>
        <dbReference type="ARBA" id="ARBA00074273"/>
    </source>
</evidence>
<keyword evidence="8" id="KW-0862">Zinc</keyword>
<dbReference type="CDD" id="cd03859">
    <property type="entry name" value="M14_CPT"/>
    <property type="match status" value="1"/>
</dbReference>
<proteinExistence type="inferred from homology"/>
<name>A0A4Z1CJC6_9ACTN</name>
<evidence type="ECO:0000256" key="10">
    <source>
        <dbReference type="ARBA" id="ARBA00050859"/>
    </source>
</evidence>
<dbReference type="Pfam" id="PF00246">
    <property type="entry name" value="Peptidase_M14"/>
    <property type="match status" value="1"/>
</dbReference>
<gene>
    <name evidence="18" type="ORF">EXE59_07965</name>
</gene>
<keyword evidence="4" id="KW-0645">Protease</keyword>
<dbReference type="GO" id="GO:0004181">
    <property type="term" value="F:metallocarboxypeptidase activity"/>
    <property type="evidence" value="ECO:0007669"/>
    <property type="project" value="InterPro"/>
</dbReference>
<comment type="caution">
    <text evidence="18">The sequence shown here is derived from an EMBL/GenBank/DDBJ whole genome shotgun (WGS) entry which is preliminary data.</text>
</comment>
<feature type="region of interest" description="Disordered" evidence="15">
    <location>
        <begin position="22"/>
        <end position="41"/>
    </location>
</feature>
<evidence type="ECO:0000256" key="6">
    <source>
        <dbReference type="ARBA" id="ARBA00022729"/>
    </source>
</evidence>
<dbReference type="EMBL" id="SRRO01000001">
    <property type="protein sequence ID" value="TGN63893.1"/>
    <property type="molecule type" value="Genomic_DNA"/>
</dbReference>
<keyword evidence="9" id="KW-0482">Metalloprotease</keyword>
<comment type="function">
    <text evidence="11">Carboxypeptidase that possesses the specificities of both mammalian Cpase A and B. Thus shows broad substrate specificity, being able to cleave Cbz-Gly-Leu, Cbz-Gly-Val, Cbz-Gly-Phe, Cbz-Gly-Lys and Bz-Gly-Arg in vitro.</text>
</comment>
<evidence type="ECO:0000256" key="15">
    <source>
        <dbReference type="SAM" id="MobiDB-lite"/>
    </source>
</evidence>
<reference evidence="18 19" key="1">
    <citation type="submission" date="2019-04" db="EMBL/GenBank/DDBJ databases">
        <title>Three New Species of Nocardioides, Nocardioides euryhalodurans sp. nov., Nocardioides seonyuensis sp. nov. and Nocardioides eburneoflavus sp. nov. Isolated from Soil.</title>
        <authorList>
            <person name="Roh S.G."/>
            <person name="Lee C."/>
            <person name="Kim M.-K."/>
            <person name="Kim S.B."/>
        </authorList>
    </citation>
    <scope>NUCLEOTIDE SEQUENCE [LARGE SCALE GENOMIC DNA]</scope>
    <source>
        <strain evidence="18 19">MMS17-SY213</strain>
    </source>
</reference>
<dbReference type="PANTHER" id="PTHR11705">
    <property type="entry name" value="PROTEASE FAMILY M14 CARBOXYPEPTIDASE A,B"/>
    <property type="match status" value="1"/>
</dbReference>
<evidence type="ECO:0000256" key="12">
    <source>
        <dbReference type="ARBA" id="ARBA00066554"/>
    </source>
</evidence>
<evidence type="ECO:0000256" key="11">
    <source>
        <dbReference type="ARBA" id="ARBA00055464"/>
    </source>
</evidence>
<evidence type="ECO:0000256" key="3">
    <source>
        <dbReference type="ARBA" id="ARBA00022645"/>
    </source>
</evidence>
<feature type="signal peptide" evidence="16">
    <location>
        <begin position="1"/>
        <end position="22"/>
    </location>
</feature>
<evidence type="ECO:0000256" key="7">
    <source>
        <dbReference type="ARBA" id="ARBA00022801"/>
    </source>
</evidence>
<dbReference type="EC" id="3.4.17.18" evidence="12"/>
<dbReference type="AlphaFoldDB" id="A0A4Z1CJC6"/>
<comment type="cofactor">
    <cofactor evidence="1">
        <name>Zn(2+)</name>
        <dbReference type="ChEBI" id="CHEBI:29105"/>
    </cofactor>
</comment>
<dbReference type="PANTHER" id="PTHR11705:SF143">
    <property type="entry name" value="SLL0236 PROTEIN"/>
    <property type="match status" value="1"/>
</dbReference>
<dbReference type="Pfam" id="PF20773">
    <property type="entry name" value="InhA-like_MAM"/>
    <property type="match status" value="1"/>
</dbReference>
<organism evidence="18 19">
    <name type="scientific">Nocardioides eburneiflavus</name>
    <dbReference type="NCBI Taxonomy" id="2518372"/>
    <lineage>
        <taxon>Bacteria</taxon>
        <taxon>Bacillati</taxon>
        <taxon>Actinomycetota</taxon>
        <taxon>Actinomycetes</taxon>
        <taxon>Propionibacteriales</taxon>
        <taxon>Nocardioidaceae</taxon>
        <taxon>Nocardioides</taxon>
    </lineage>
</organism>
<dbReference type="GO" id="GO:0006508">
    <property type="term" value="P:proteolysis"/>
    <property type="evidence" value="ECO:0007669"/>
    <property type="project" value="UniProtKB-KW"/>
</dbReference>
<evidence type="ECO:0000256" key="2">
    <source>
        <dbReference type="ARBA" id="ARBA00005988"/>
    </source>
</evidence>
<dbReference type="FunFam" id="3.40.630.10:FF:000084">
    <property type="entry name" value="Carboxypeptidase B2"/>
    <property type="match status" value="1"/>
</dbReference>
<comment type="similarity">
    <text evidence="2 14">Belongs to the peptidase M14 family.</text>
</comment>
<keyword evidence="7" id="KW-0378">Hydrolase</keyword>
<dbReference type="InterPro" id="IPR000834">
    <property type="entry name" value="Peptidase_M14"/>
</dbReference>
<keyword evidence="6 16" id="KW-0732">Signal</keyword>
<dbReference type="GO" id="GO:0008270">
    <property type="term" value="F:zinc ion binding"/>
    <property type="evidence" value="ECO:0007669"/>
    <property type="project" value="InterPro"/>
</dbReference>
<dbReference type="PRINTS" id="PR00765">
    <property type="entry name" value="CRBOXYPTASEA"/>
</dbReference>
<feature type="active site" description="Proton donor/acceptor" evidence="14">
    <location>
        <position position="392"/>
    </location>
</feature>
<feature type="region of interest" description="Disordered" evidence="15">
    <location>
        <begin position="253"/>
        <end position="302"/>
    </location>
</feature>
<evidence type="ECO:0000256" key="14">
    <source>
        <dbReference type="PROSITE-ProRule" id="PRU01379"/>
    </source>
</evidence>
<dbReference type="SMART" id="SM00631">
    <property type="entry name" value="Zn_pept"/>
    <property type="match status" value="1"/>
</dbReference>
<accession>A0A4Z1CJC6</accession>
<protein>
    <recommendedName>
        <fullName evidence="13">Zinc carboxypeptidase</fullName>
        <ecNumber evidence="12">3.4.17.18</ecNumber>
    </recommendedName>
</protein>
<evidence type="ECO:0000313" key="19">
    <source>
        <dbReference type="Proteomes" id="UP000297496"/>
    </source>
</evidence>
<comment type="catalytic activity">
    <reaction evidence="10">
        <text>Releases a C-terminal residue, which may be hydrophobic or positively charged.</text>
        <dbReference type="EC" id="3.4.17.18"/>
    </reaction>
</comment>
<keyword evidence="3 18" id="KW-0121">Carboxypeptidase</keyword>
<evidence type="ECO:0000256" key="8">
    <source>
        <dbReference type="ARBA" id="ARBA00022833"/>
    </source>
</evidence>
<evidence type="ECO:0000256" key="1">
    <source>
        <dbReference type="ARBA" id="ARBA00001947"/>
    </source>
</evidence>
<evidence type="ECO:0000256" key="9">
    <source>
        <dbReference type="ARBA" id="ARBA00023049"/>
    </source>
</evidence>
<evidence type="ECO:0000256" key="4">
    <source>
        <dbReference type="ARBA" id="ARBA00022670"/>
    </source>
</evidence>